<name>A0A1D8N8I9_YARLL</name>
<sequence length="112" mass="11348">MLALALLPAVAPGRLRAPLDAEFATATIATHHGAKEAPYSAIGPDATWTANTSVIATTSSNLVFAPQDADATGSDSQPAYFPKAATHHKKNAGAMKTAAPIALAAVGLPLLF</sequence>
<evidence type="ECO:0000313" key="1">
    <source>
        <dbReference type="EMBL" id="AOW01952.1"/>
    </source>
</evidence>
<dbReference type="Proteomes" id="UP000182444">
    <property type="component" value="Chromosome 1B"/>
</dbReference>
<protein>
    <submittedName>
        <fullName evidence="1">Uncharacterized protein</fullName>
    </submittedName>
</protein>
<dbReference type="EMBL" id="CP017554">
    <property type="protein sequence ID" value="AOW01952.1"/>
    <property type="molecule type" value="Genomic_DNA"/>
</dbReference>
<accession>A0A1D8N8I9</accession>
<dbReference type="GeneID" id="2907125"/>
<proteinExistence type="predicted"/>
<dbReference type="VEuPathDB" id="FungiDB:YALI0_B19778g"/>
<reference evidence="1 2" key="1">
    <citation type="journal article" date="2016" name="PLoS ONE">
        <title>Sequence Assembly of Yarrowia lipolytica Strain W29/CLIB89 Shows Transposable Element Diversity.</title>
        <authorList>
            <person name="Magnan C."/>
            <person name="Yu J."/>
            <person name="Chang I."/>
            <person name="Jahn E."/>
            <person name="Kanomata Y."/>
            <person name="Wu J."/>
            <person name="Zeller M."/>
            <person name="Oakes M."/>
            <person name="Baldi P."/>
            <person name="Sandmeyer S."/>
        </authorList>
    </citation>
    <scope>NUCLEOTIDE SEQUENCE [LARGE SCALE GENOMIC DNA]</scope>
    <source>
        <strain evidence="2">CLIB89(W29)</strain>
    </source>
</reference>
<evidence type="ECO:0000313" key="2">
    <source>
        <dbReference type="Proteomes" id="UP000182444"/>
    </source>
</evidence>
<dbReference type="RefSeq" id="XP_501110.3">
    <property type="nucleotide sequence ID" value="XM_501110.4"/>
</dbReference>
<organism evidence="1 2">
    <name type="scientific">Yarrowia lipolytica</name>
    <name type="common">Candida lipolytica</name>
    <dbReference type="NCBI Taxonomy" id="4952"/>
    <lineage>
        <taxon>Eukaryota</taxon>
        <taxon>Fungi</taxon>
        <taxon>Dikarya</taxon>
        <taxon>Ascomycota</taxon>
        <taxon>Saccharomycotina</taxon>
        <taxon>Dipodascomycetes</taxon>
        <taxon>Dipodascales</taxon>
        <taxon>Dipodascales incertae sedis</taxon>
        <taxon>Yarrowia</taxon>
    </lineage>
</organism>
<dbReference type="AlphaFoldDB" id="A0A1D8N8I9"/>
<gene>
    <name evidence="1" type="ORF">YALI1_B25868g</name>
</gene>
<dbReference type="KEGG" id="yli:2907125"/>
<dbReference type="VEuPathDB" id="FungiDB:YALI1_B25868g"/>